<dbReference type="PANTHER" id="PTHR42823:SF3">
    <property type="entry name" value="ATP SYNTHASE SUBUNIT A, CHLOROPLASTIC"/>
    <property type="match status" value="1"/>
</dbReference>
<keyword evidence="4 11" id="KW-0138">CF(0)</keyword>
<dbReference type="PROSITE" id="PS00449">
    <property type="entry name" value="ATPASE_A"/>
    <property type="match status" value="1"/>
</dbReference>
<dbReference type="InterPro" id="IPR045082">
    <property type="entry name" value="ATP_syn_F0_a_bact/chloroplast"/>
</dbReference>
<feature type="transmembrane region" description="Helical" evidence="11">
    <location>
        <begin position="32"/>
        <end position="59"/>
    </location>
</feature>
<evidence type="ECO:0000313" key="13">
    <source>
        <dbReference type="EMBL" id="MDC0669893.1"/>
    </source>
</evidence>
<evidence type="ECO:0000313" key="14">
    <source>
        <dbReference type="Proteomes" id="UP001217838"/>
    </source>
</evidence>
<dbReference type="Gene3D" id="1.20.120.220">
    <property type="entry name" value="ATP synthase, F0 complex, subunit A"/>
    <property type="match status" value="1"/>
</dbReference>
<evidence type="ECO:0000256" key="1">
    <source>
        <dbReference type="ARBA" id="ARBA00004141"/>
    </source>
</evidence>
<dbReference type="HAMAP" id="MF_01393">
    <property type="entry name" value="ATP_synth_a_bact"/>
    <property type="match status" value="1"/>
</dbReference>
<comment type="function">
    <text evidence="11 12">Key component of the proton channel; it plays a direct role in the translocation of protons across the membrane.</text>
</comment>
<evidence type="ECO:0000256" key="5">
    <source>
        <dbReference type="ARBA" id="ARBA00022692"/>
    </source>
</evidence>
<dbReference type="EMBL" id="JAQNDN010000010">
    <property type="protein sequence ID" value="MDC0669893.1"/>
    <property type="molecule type" value="Genomic_DNA"/>
</dbReference>
<feature type="transmembrane region" description="Helical" evidence="11">
    <location>
        <begin position="213"/>
        <end position="231"/>
    </location>
</feature>
<dbReference type="InterPro" id="IPR035908">
    <property type="entry name" value="F0_ATP_A_sf"/>
</dbReference>
<proteinExistence type="inferred from homology"/>
<feature type="transmembrane region" description="Helical" evidence="11">
    <location>
        <begin position="179"/>
        <end position="201"/>
    </location>
</feature>
<dbReference type="Pfam" id="PF00119">
    <property type="entry name" value="ATP-synt_A"/>
    <property type="match status" value="1"/>
</dbReference>
<comment type="caution">
    <text evidence="13">The sequence shown here is derived from an EMBL/GenBank/DDBJ whole genome shotgun (WGS) entry which is preliminary data.</text>
</comment>
<name>A0ABT5B8V2_9BACT</name>
<comment type="subcellular location">
    <subcellularLocation>
        <location evidence="11 12">Cell membrane</location>
        <topology evidence="11 12">Multi-pass membrane protein</topology>
    </subcellularLocation>
    <subcellularLocation>
        <location evidence="1">Membrane</location>
        <topology evidence="1">Multi-pass membrane protein</topology>
    </subcellularLocation>
</comment>
<organism evidence="13 14">
    <name type="scientific">Nannocystis radixulma</name>
    <dbReference type="NCBI Taxonomy" id="2995305"/>
    <lineage>
        <taxon>Bacteria</taxon>
        <taxon>Pseudomonadati</taxon>
        <taxon>Myxococcota</taxon>
        <taxon>Polyangia</taxon>
        <taxon>Nannocystales</taxon>
        <taxon>Nannocystaceae</taxon>
        <taxon>Nannocystis</taxon>
    </lineage>
</organism>
<comment type="similarity">
    <text evidence="2 11 12">Belongs to the ATPase A chain family.</text>
</comment>
<dbReference type="Proteomes" id="UP001217838">
    <property type="component" value="Unassembled WGS sequence"/>
</dbReference>
<evidence type="ECO:0000256" key="3">
    <source>
        <dbReference type="ARBA" id="ARBA00022448"/>
    </source>
</evidence>
<evidence type="ECO:0000256" key="9">
    <source>
        <dbReference type="ARBA" id="ARBA00023136"/>
    </source>
</evidence>
<feature type="transmembrane region" description="Helical" evidence="11">
    <location>
        <begin position="109"/>
        <end position="129"/>
    </location>
</feature>
<keyword evidence="6 11" id="KW-0375">Hydrogen ion transport</keyword>
<dbReference type="NCBIfam" id="TIGR01131">
    <property type="entry name" value="ATP_synt_6_or_A"/>
    <property type="match status" value="1"/>
</dbReference>
<gene>
    <name evidence="11 13" type="primary">atpB</name>
    <name evidence="13" type="ORF">POL58_19215</name>
</gene>
<dbReference type="InterPro" id="IPR023011">
    <property type="entry name" value="ATP_synth_F0_asu_AS"/>
</dbReference>
<evidence type="ECO:0000256" key="8">
    <source>
        <dbReference type="ARBA" id="ARBA00023065"/>
    </source>
</evidence>
<dbReference type="InterPro" id="IPR000568">
    <property type="entry name" value="ATP_synth_F0_asu"/>
</dbReference>
<dbReference type="PANTHER" id="PTHR42823">
    <property type="entry name" value="ATP SYNTHASE SUBUNIT A, CHLOROPLASTIC"/>
    <property type="match status" value="1"/>
</dbReference>
<keyword evidence="5 11" id="KW-0812">Transmembrane</keyword>
<feature type="transmembrane region" description="Helical" evidence="11">
    <location>
        <begin position="237"/>
        <end position="256"/>
    </location>
</feature>
<dbReference type="RefSeq" id="WP_271999694.1">
    <property type="nucleotide sequence ID" value="NZ_JAQNDN010000010.1"/>
</dbReference>
<evidence type="ECO:0000256" key="12">
    <source>
        <dbReference type="RuleBase" id="RU000483"/>
    </source>
</evidence>
<evidence type="ECO:0000256" key="7">
    <source>
        <dbReference type="ARBA" id="ARBA00022989"/>
    </source>
</evidence>
<keyword evidence="8 11" id="KW-0406">Ion transport</keyword>
<dbReference type="PRINTS" id="PR00123">
    <property type="entry name" value="ATPASEA"/>
</dbReference>
<accession>A0ABT5B8V2</accession>
<feature type="transmembrane region" description="Helical" evidence="11">
    <location>
        <begin position="80"/>
        <end position="97"/>
    </location>
</feature>
<evidence type="ECO:0000256" key="4">
    <source>
        <dbReference type="ARBA" id="ARBA00022547"/>
    </source>
</evidence>
<keyword evidence="10 11" id="KW-0066">ATP synthesis</keyword>
<dbReference type="CDD" id="cd00310">
    <property type="entry name" value="ATP-synt_Fo_a_6"/>
    <property type="match status" value="1"/>
</dbReference>
<keyword evidence="11" id="KW-1003">Cell membrane</keyword>
<evidence type="ECO:0000256" key="11">
    <source>
        <dbReference type="HAMAP-Rule" id="MF_01393"/>
    </source>
</evidence>
<keyword evidence="3 11" id="KW-0813">Transport</keyword>
<keyword evidence="7 11" id="KW-1133">Transmembrane helix</keyword>
<evidence type="ECO:0000256" key="10">
    <source>
        <dbReference type="ARBA" id="ARBA00023310"/>
    </source>
</evidence>
<dbReference type="SUPFAM" id="SSF81336">
    <property type="entry name" value="F1F0 ATP synthase subunit A"/>
    <property type="match status" value="1"/>
</dbReference>
<evidence type="ECO:0000256" key="2">
    <source>
        <dbReference type="ARBA" id="ARBA00006810"/>
    </source>
</evidence>
<evidence type="ECO:0000256" key="6">
    <source>
        <dbReference type="ARBA" id="ARBA00022781"/>
    </source>
</evidence>
<sequence>MGDHDSWYTLLMPEFWAHLESSAAEHLARDKAFLIFGATHFTLVHVAGAILAFVFLIIAALRYRASLQDSSRGVVPPRNFGLAAMVDGFVGAVYNLSADVMGEEDAKRFLPLTGTLALFIFVCNIQGLIPGMLPPTDTLKTNLVFALIVFIVYNVAGVARNGFGYLAHFLGPKIGGFPWLFFLFLPIEIVSHLARPVSLSLRLTGNIVADHKVVGVVALMVPLLVPLPFLLLGTVVAIVQTLVFTLLTIIFIGLAVEHAEEH</sequence>
<reference evidence="13 14" key="1">
    <citation type="submission" date="2022-11" db="EMBL/GenBank/DDBJ databases">
        <title>Minimal conservation of predation-associated metabolite biosynthetic gene clusters underscores biosynthetic potential of Myxococcota including descriptions for ten novel species: Archangium lansinium sp. nov., Myxococcus landrumus sp. nov., Nannocystis bai.</title>
        <authorList>
            <person name="Ahearne A."/>
            <person name="Stevens C."/>
            <person name="Dowd S."/>
        </authorList>
    </citation>
    <scope>NUCLEOTIDE SEQUENCE [LARGE SCALE GENOMIC DNA]</scope>
    <source>
        <strain evidence="13 14">NCELM</strain>
    </source>
</reference>
<protein>
    <recommendedName>
        <fullName evidence="11 12">ATP synthase subunit a</fullName>
    </recommendedName>
    <alternativeName>
        <fullName evidence="11">ATP synthase F0 sector subunit a</fullName>
    </alternativeName>
    <alternativeName>
        <fullName evidence="11">F-ATPase subunit 6</fullName>
    </alternativeName>
</protein>
<keyword evidence="14" id="KW-1185">Reference proteome</keyword>
<keyword evidence="9 11" id="KW-0472">Membrane</keyword>
<feature type="transmembrane region" description="Helical" evidence="11">
    <location>
        <begin position="141"/>
        <end position="159"/>
    </location>
</feature>